<accession>A0A518FZ24</accession>
<gene>
    <name evidence="1" type="ORF">Pan153_63070</name>
</gene>
<evidence type="ECO:0000313" key="1">
    <source>
        <dbReference type="EMBL" id="QDV21617.1"/>
    </source>
</evidence>
<name>A0A518AG92_9PLAN</name>
<protein>
    <submittedName>
        <fullName evidence="1">Uncharacterized protein</fullName>
    </submittedName>
</protein>
<accession>A0A518AG92</accession>
<dbReference type="Proteomes" id="UP000320839">
    <property type="component" value="Chromosome"/>
</dbReference>
<evidence type="ECO:0000313" key="2">
    <source>
        <dbReference type="Proteomes" id="UP000320839"/>
    </source>
</evidence>
<proteinExistence type="predicted"/>
<sequence length="88" mass="10219">MNEPEFYQFGISSAGNTHNPCLIILREKGYELWLEWREIGSLFCARKDGLMFKGTSGSELLGIVSLWEHFGNEWDWQTPNVRDELPII</sequence>
<dbReference type="AlphaFoldDB" id="A0A518AG92"/>
<dbReference type="EMBL" id="CP036317">
    <property type="protein sequence ID" value="QDV21617.1"/>
    <property type="molecule type" value="Genomic_DNA"/>
</dbReference>
<reference evidence="1 2" key="1">
    <citation type="submission" date="2019-02" db="EMBL/GenBank/DDBJ databases">
        <title>Deep-cultivation of Planctomycetes and their phenomic and genomic characterization uncovers novel biology.</title>
        <authorList>
            <person name="Wiegand S."/>
            <person name="Jogler M."/>
            <person name="Boedeker C."/>
            <person name="Pinto D."/>
            <person name="Vollmers J."/>
            <person name="Rivas-Marin E."/>
            <person name="Kohn T."/>
            <person name="Peeters S.H."/>
            <person name="Heuer A."/>
            <person name="Rast P."/>
            <person name="Oberbeckmann S."/>
            <person name="Bunk B."/>
            <person name="Jeske O."/>
            <person name="Meyerdierks A."/>
            <person name="Storesund J.E."/>
            <person name="Kallscheuer N."/>
            <person name="Luecker S."/>
            <person name="Lage O.M."/>
            <person name="Pohl T."/>
            <person name="Merkel B.J."/>
            <person name="Hornburger P."/>
            <person name="Mueller R.-W."/>
            <person name="Bruemmer F."/>
            <person name="Labrenz M."/>
            <person name="Spormann A.M."/>
            <person name="Op den Camp H."/>
            <person name="Overmann J."/>
            <person name="Amann R."/>
            <person name="Jetten M.S.M."/>
            <person name="Mascher T."/>
            <person name="Medema M.H."/>
            <person name="Devos D.P."/>
            <person name="Kaster A.-K."/>
            <person name="Ovreas L."/>
            <person name="Rohde M."/>
            <person name="Galperin M.Y."/>
            <person name="Jogler C."/>
        </authorList>
    </citation>
    <scope>NUCLEOTIDE SEQUENCE [LARGE SCALE GENOMIC DNA]</scope>
    <source>
        <strain evidence="1 2">Pan153</strain>
    </source>
</reference>
<organism evidence="1 2">
    <name type="scientific">Gimesia panareensis</name>
    <dbReference type="NCBI Taxonomy" id="2527978"/>
    <lineage>
        <taxon>Bacteria</taxon>
        <taxon>Pseudomonadati</taxon>
        <taxon>Planctomycetota</taxon>
        <taxon>Planctomycetia</taxon>
        <taxon>Planctomycetales</taxon>
        <taxon>Planctomycetaceae</taxon>
        <taxon>Gimesia</taxon>
    </lineage>
</organism>